<dbReference type="AlphaFoldDB" id="A0A5D2FTW0"/>
<name>A0A5D2FTW0_GOSDA</name>
<accession>A0A5D2FTW0</accession>
<sequence length="77" mass="8352">MLPTMKSQKESHPFLLDSILTEKNSDDTNDSRLGSGKVNERGASVLVQRDRGSQPSSGVSRLGSTWLVEGRHDARAG</sequence>
<evidence type="ECO:0000313" key="2">
    <source>
        <dbReference type="EMBL" id="TYH08962.1"/>
    </source>
</evidence>
<evidence type="ECO:0000256" key="1">
    <source>
        <dbReference type="SAM" id="MobiDB-lite"/>
    </source>
</evidence>
<organism evidence="2 3">
    <name type="scientific">Gossypium darwinii</name>
    <name type="common">Darwin's cotton</name>
    <name type="synonym">Gossypium barbadense var. darwinii</name>
    <dbReference type="NCBI Taxonomy" id="34276"/>
    <lineage>
        <taxon>Eukaryota</taxon>
        <taxon>Viridiplantae</taxon>
        <taxon>Streptophyta</taxon>
        <taxon>Embryophyta</taxon>
        <taxon>Tracheophyta</taxon>
        <taxon>Spermatophyta</taxon>
        <taxon>Magnoliopsida</taxon>
        <taxon>eudicotyledons</taxon>
        <taxon>Gunneridae</taxon>
        <taxon>Pentapetalae</taxon>
        <taxon>rosids</taxon>
        <taxon>malvids</taxon>
        <taxon>Malvales</taxon>
        <taxon>Malvaceae</taxon>
        <taxon>Malvoideae</taxon>
        <taxon>Gossypium</taxon>
    </lineage>
</organism>
<keyword evidence="3" id="KW-1185">Reference proteome</keyword>
<feature type="compositionally biased region" description="Polar residues" evidence="1">
    <location>
        <begin position="53"/>
        <end position="63"/>
    </location>
</feature>
<evidence type="ECO:0000313" key="3">
    <source>
        <dbReference type="Proteomes" id="UP000323506"/>
    </source>
</evidence>
<dbReference type="Proteomes" id="UP000323506">
    <property type="component" value="Chromosome A07"/>
</dbReference>
<proteinExistence type="predicted"/>
<reference evidence="2 3" key="1">
    <citation type="submission" date="2019-06" db="EMBL/GenBank/DDBJ databases">
        <title>WGS assembly of Gossypium darwinii.</title>
        <authorList>
            <person name="Chen Z.J."/>
            <person name="Sreedasyam A."/>
            <person name="Ando A."/>
            <person name="Song Q."/>
            <person name="De L."/>
            <person name="Hulse-Kemp A."/>
            <person name="Ding M."/>
            <person name="Ye W."/>
            <person name="Kirkbride R."/>
            <person name="Jenkins J."/>
            <person name="Plott C."/>
            <person name="Lovell J."/>
            <person name="Lin Y.-M."/>
            <person name="Vaughn R."/>
            <person name="Liu B."/>
            <person name="Li W."/>
            <person name="Simpson S."/>
            <person name="Scheffler B."/>
            <person name="Saski C."/>
            <person name="Grover C."/>
            <person name="Hu G."/>
            <person name="Conover J."/>
            <person name="Carlson J."/>
            <person name="Shu S."/>
            <person name="Boston L."/>
            <person name="Williams M."/>
            <person name="Peterson D."/>
            <person name="Mcgee K."/>
            <person name="Jones D."/>
            <person name="Wendel J."/>
            <person name="Stelly D."/>
            <person name="Grimwood J."/>
            <person name="Schmutz J."/>
        </authorList>
    </citation>
    <scope>NUCLEOTIDE SEQUENCE [LARGE SCALE GENOMIC DNA]</scope>
    <source>
        <strain evidence="2">1808015.09</strain>
    </source>
</reference>
<dbReference type="EMBL" id="CM017694">
    <property type="protein sequence ID" value="TYH08962.1"/>
    <property type="molecule type" value="Genomic_DNA"/>
</dbReference>
<protein>
    <submittedName>
        <fullName evidence="2">Uncharacterized protein</fullName>
    </submittedName>
</protein>
<gene>
    <name evidence="2" type="ORF">ES288_A07G059000v1</name>
</gene>
<feature type="region of interest" description="Disordered" evidence="1">
    <location>
        <begin position="1"/>
        <end position="77"/>
    </location>
</feature>